<feature type="coiled-coil region" evidence="1">
    <location>
        <begin position="141"/>
        <end position="221"/>
    </location>
</feature>
<evidence type="ECO:0000259" key="3">
    <source>
        <dbReference type="Pfam" id="PF12814"/>
    </source>
</evidence>
<feature type="domain" description="Pleckstrin homology" evidence="3">
    <location>
        <begin position="928"/>
        <end position="1076"/>
    </location>
</feature>
<feature type="region of interest" description="Disordered" evidence="2">
    <location>
        <begin position="1210"/>
        <end position="1236"/>
    </location>
</feature>
<gene>
    <name evidence="4" type="ORF">TRUGW13939_06149</name>
</gene>
<feature type="region of interest" description="Disordered" evidence="2">
    <location>
        <begin position="223"/>
        <end position="264"/>
    </location>
</feature>
<proteinExistence type="predicted"/>
<feature type="compositionally biased region" description="Basic and acidic residues" evidence="2">
    <location>
        <begin position="626"/>
        <end position="637"/>
    </location>
</feature>
<dbReference type="KEGG" id="trg:TRUGW13939_06149"/>
<evidence type="ECO:0000313" key="4">
    <source>
        <dbReference type="EMBL" id="QKX59020.1"/>
    </source>
</evidence>
<dbReference type="Proteomes" id="UP000509510">
    <property type="component" value="Chromosome III"/>
</dbReference>
<keyword evidence="1" id="KW-0175">Coiled coil</keyword>
<dbReference type="OrthoDB" id="2149224at2759"/>
<feature type="compositionally biased region" description="Low complexity" evidence="2">
    <location>
        <begin position="784"/>
        <end position="795"/>
    </location>
</feature>
<dbReference type="RefSeq" id="XP_035345198.1">
    <property type="nucleotide sequence ID" value="XM_035489305.1"/>
</dbReference>
<feature type="compositionally biased region" description="Low complexity" evidence="2">
    <location>
        <begin position="26"/>
        <end position="42"/>
    </location>
</feature>
<name>A0A7H8QY27_TALRU</name>
<keyword evidence="5" id="KW-1185">Reference proteome</keyword>
<dbReference type="GO" id="GO:0005739">
    <property type="term" value="C:mitochondrion"/>
    <property type="evidence" value="ECO:0007669"/>
    <property type="project" value="TreeGrafter"/>
</dbReference>
<reference evidence="5" key="1">
    <citation type="submission" date="2020-06" db="EMBL/GenBank/DDBJ databases">
        <title>A chromosome-scale genome assembly of Talaromyces rugulosus W13939.</title>
        <authorList>
            <person name="Wang B."/>
            <person name="Guo L."/>
            <person name="Ye K."/>
            <person name="Wang L."/>
        </authorList>
    </citation>
    <scope>NUCLEOTIDE SEQUENCE [LARGE SCALE GENOMIC DNA]</scope>
    <source>
        <strain evidence="5">W13939</strain>
    </source>
</reference>
<accession>A0A7H8QY27</accession>
<feature type="compositionally biased region" description="Polar residues" evidence="2">
    <location>
        <begin position="819"/>
        <end position="834"/>
    </location>
</feature>
<dbReference type="GO" id="GO:0000226">
    <property type="term" value="P:microtubule cytoskeleton organization"/>
    <property type="evidence" value="ECO:0007669"/>
    <property type="project" value="TreeGrafter"/>
</dbReference>
<feature type="region of interest" description="Disordered" evidence="2">
    <location>
        <begin position="671"/>
        <end position="924"/>
    </location>
</feature>
<dbReference type="GO" id="GO:0032065">
    <property type="term" value="P:maintenance of protein location in cell cortex"/>
    <property type="evidence" value="ECO:0007669"/>
    <property type="project" value="InterPro"/>
</dbReference>
<feature type="compositionally biased region" description="Basic and acidic residues" evidence="2">
    <location>
        <begin position="601"/>
        <end position="619"/>
    </location>
</feature>
<feature type="region of interest" description="Disordered" evidence="2">
    <location>
        <begin position="434"/>
        <end position="471"/>
    </location>
</feature>
<dbReference type="InterPro" id="IPR053005">
    <property type="entry name" value="Nuclear_Pos-Cytoskel_Interact"/>
</dbReference>
<dbReference type="GeneID" id="55993645"/>
<feature type="region of interest" description="Disordered" evidence="2">
    <location>
        <begin position="529"/>
        <end position="658"/>
    </location>
</feature>
<evidence type="ECO:0000313" key="5">
    <source>
        <dbReference type="Proteomes" id="UP000509510"/>
    </source>
</evidence>
<sequence length="1302" mass="143445">MDIDAFPTPPSASTTSRNILHHRRNSSGAISSSPSSLPLQRLPPDHDDHESGVETAEDDTLSPLDPRRFTPTLHANLVSEILSLRRELESKGKEIDHLESSLDESRNENETLGESVSRHAKENRSLKKQMKLLEGGTLSALGDIAKERDEAVENIAEIRKRLDQSQKKVKSQEEEADRTQMLWERDRQNWDNEKRTWERKVHVAENRLKAVLNEVAAAQAANEFRANNNEGGGERDGNMDSPGIRPSSAFDKRRASTTSYGSDYDNEPINSGRFSSMSLINSAGLKGNGLNLADELDFDEEAEEEYMGNELLFDERPTSVASQVSYTMASKARKILGLSNGHANRANMCTVETYQLPEVAFERIEPELKYEYKDAGVQYTPPPSPPLRPSGSEAVLDKTEDIYPIAAPPSPPSPPQMKDASVGTWSTEMISTSCQTVDLPSPPGTPRSVTEKGPEPAKSVMMSASTQTETEEIEDQELIIREAGAFDPANLSAVPVITIIPPGSEPTSPRNSVVLPPHTKSISCQTDAALSHDMRSVSMQTEEIRIDKRPIKLPASLLPSAINDQPITKTEKDGSSIPFISPPPRSPYRKASQASVDSMEQEEKSKQPDHAQGLPDRKSSQTSLDATEKKTMGKRPDLVQAYPGNNDNGPLAENDNFDIRRPFRSSSLFAGFDTISDDEQPDPVPDLPDVFSEDDLFNRPTASFTLRSGRMVSRRPLEDVPLEEEDEFDIDLPSTLQKRSNSQKKKSRPPPQITSGSKQADIRRAALISNGAAAHQRTRPRSPSDPSIDSGSTGTAARPPPFPVPIRHSSRNVAAGSSDGAQSPTPYSSGNNASIRKARRIARQPTLRKTRSAAADVQKVDQYGRARSRSPPSISTAPDSPRFPGPLPIDEMPRVRRPPRRIPSSRPRSAWSHTHTVEESPDHIQPTSVVDAIAQTMVGEWMFKYVRRRKSFGMSDTKETWELGKNTTEEVSANINSTGVRHKRWVWLAPYERAVMWSSKQPTSGPALLGKSGRKLTIQSVLDVKDDTPFPKGSAPPTQFNRSILILTPQRALKFTAMTVERHYVWLTALSFLSHSSLGANELSTIPPVPQEEYGAPPPPALRRNQIRDSIRVAKGKPRPQPSKRTFTGNVMPTPEYPSAGFDLEPIMDAADPPSVPRYGTHNRKRSNTAPRAPPPPNAFRSFSSHATLPSNYSVMTANSSDIYAPSSIGASGLTSGQSSISRRTSEASGPSSIATNNFFDAVGTIRMEAFIDRVEATSAQSRGQRSRGRRRGEPTHYEPDLMRSEASSEVFYRNDDLFRGF</sequence>
<protein>
    <recommendedName>
        <fullName evidence="3">Pleckstrin homology domain-containing protein</fullName>
    </recommendedName>
</protein>
<feature type="compositionally biased region" description="Basic and acidic residues" evidence="2">
    <location>
        <begin position="43"/>
        <end position="52"/>
    </location>
</feature>
<dbReference type="GO" id="GO:0015631">
    <property type="term" value="F:tubulin binding"/>
    <property type="evidence" value="ECO:0007669"/>
    <property type="project" value="TreeGrafter"/>
</dbReference>
<dbReference type="EMBL" id="CP055900">
    <property type="protein sequence ID" value="QKX59020.1"/>
    <property type="molecule type" value="Genomic_DNA"/>
</dbReference>
<feature type="compositionally biased region" description="Basic and acidic residues" evidence="2">
    <location>
        <begin position="92"/>
        <end position="109"/>
    </location>
</feature>
<evidence type="ECO:0000256" key="2">
    <source>
        <dbReference type="SAM" id="MobiDB-lite"/>
    </source>
</evidence>
<feature type="region of interest" description="Disordered" evidence="2">
    <location>
        <begin position="92"/>
        <end position="124"/>
    </location>
</feature>
<dbReference type="PANTHER" id="PTHR28190">
    <property type="entry name" value="NUCLEAR MIGRATION PROTEIN NUM1"/>
    <property type="match status" value="1"/>
</dbReference>
<feature type="compositionally biased region" description="Basic residues" evidence="2">
    <location>
        <begin position="836"/>
        <end position="851"/>
    </location>
</feature>
<evidence type="ECO:0000256" key="1">
    <source>
        <dbReference type="SAM" id="Coils"/>
    </source>
</evidence>
<feature type="region of interest" description="Disordered" evidence="2">
    <location>
        <begin position="1"/>
        <end position="69"/>
    </location>
</feature>
<dbReference type="GO" id="GO:0005938">
    <property type="term" value="C:cell cortex"/>
    <property type="evidence" value="ECO:0007669"/>
    <property type="project" value="InterPro"/>
</dbReference>
<feature type="region of interest" description="Disordered" evidence="2">
    <location>
        <begin position="1257"/>
        <end position="1283"/>
    </location>
</feature>
<organism evidence="4 5">
    <name type="scientific">Talaromyces rugulosus</name>
    <name type="common">Penicillium rugulosum</name>
    <dbReference type="NCBI Taxonomy" id="121627"/>
    <lineage>
        <taxon>Eukaryota</taxon>
        <taxon>Fungi</taxon>
        <taxon>Dikarya</taxon>
        <taxon>Ascomycota</taxon>
        <taxon>Pezizomycotina</taxon>
        <taxon>Eurotiomycetes</taxon>
        <taxon>Eurotiomycetidae</taxon>
        <taxon>Eurotiales</taxon>
        <taxon>Trichocomaceae</taxon>
        <taxon>Talaromyces</taxon>
        <taxon>Talaromyces sect. Islandici</taxon>
    </lineage>
</organism>
<dbReference type="InterPro" id="IPR024774">
    <property type="entry name" value="PH_dom-Mcp5-type"/>
</dbReference>
<dbReference type="PANTHER" id="PTHR28190:SF2">
    <property type="entry name" value="MIGRATION PROTEIN, PUTATIVE (AFU_ORTHOLOGUE AFUA_2G07730)-RELATED"/>
    <property type="match status" value="1"/>
</dbReference>
<feature type="region of interest" description="Disordered" evidence="2">
    <location>
        <begin position="1114"/>
        <end position="1184"/>
    </location>
</feature>
<dbReference type="Pfam" id="PF12814">
    <property type="entry name" value="Mcp5_PH"/>
    <property type="match status" value="1"/>
</dbReference>
<feature type="compositionally biased region" description="Basic and acidic residues" evidence="2">
    <location>
        <begin position="1272"/>
        <end position="1283"/>
    </location>
</feature>
<dbReference type="GO" id="GO:0005543">
    <property type="term" value="F:phospholipid binding"/>
    <property type="evidence" value="ECO:0007669"/>
    <property type="project" value="InterPro"/>
</dbReference>
<feature type="compositionally biased region" description="Acidic residues" evidence="2">
    <location>
        <begin position="720"/>
        <end position="730"/>
    </location>
</feature>